<name>A0A2J9PMI8_9LACT</name>
<evidence type="ECO:0000256" key="10">
    <source>
        <dbReference type="ARBA" id="ARBA00023136"/>
    </source>
</evidence>
<dbReference type="Pfam" id="PF00358">
    <property type="entry name" value="PTS_EIIA_1"/>
    <property type="match status" value="1"/>
</dbReference>
<dbReference type="InterPro" id="IPR036878">
    <property type="entry name" value="Glu_permease_IIB"/>
</dbReference>
<protein>
    <submittedName>
        <fullName evidence="17">PTS glucose/maltose transporter subunit IIBCA</fullName>
    </submittedName>
</protein>
<evidence type="ECO:0000256" key="9">
    <source>
        <dbReference type="ARBA" id="ARBA00022989"/>
    </source>
</evidence>
<evidence type="ECO:0000256" key="8">
    <source>
        <dbReference type="ARBA" id="ARBA00022777"/>
    </source>
</evidence>
<dbReference type="GO" id="GO:0009401">
    <property type="term" value="P:phosphoenolpyruvate-dependent sugar phosphotransferase system"/>
    <property type="evidence" value="ECO:0007669"/>
    <property type="project" value="UniProtKB-KW"/>
</dbReference>
<keyword evidence="9 13" id="KW-1133">Transmembrane helix</keyword>
<dbReference type="InterPro" id="IPR011055">
    <property type="entry name" value="Dup_hybrid_motif"/>
</dbReference>
<evidence type="ECO:0000256" key="7">
    <source>
        <dbReference type="ARBA" id="ARBA00022692"/>
    </source>
</evidence>
<evidence type="ECO:0000256" key="4">
    <source>
        <dbReference type="ARBA" id="ARBA00022597"/>
    </source>
</evidence>
<dbReference type="PANTHER" id="PTHR30009">
    <property type="entry name" value="CYTOCHROME C-TYPE SYNTHESIS PROTEIN AND PTS TRANSMEMBRANE COMPONENT"/>
    <property type="match status" value="1"/>
</dbReference>
<feature type="transmembrane region" description="Helical" evidence="13">
    <location>
        <begin position="57"/>
        <end position="78"/>
    </location>
</feature>
<feature type="transmembrane region" description="Helical" evidence="13">
    <location>
        <begin position="362"/>
        <end position="384"/>
    </location>
</feature>
<dbReference type="Proteomes" id="UP000192813">
    <property type="component" value="Unassembled WGS sequence"/>
</dbReference>
<feature type="transmembrane region" description="Helical" evidence="13">
    <location>
        <begin position="16"/>
        <end position="37"/>
    </location>
</feature>
<dbReference type="PROSITE" id="PS01035">
    <property type="entry name" value="PTS_EIIB_TYPE_1_CYS"/>
    <property type="match status" value="1"/>
</dbReference>
<dbReference type="PROSITE" id="PS51103">
    <property type="entry name" value="PTS_EIIC_TYPE_1"/>
    <property type="match status" value="1"/>
</dbReference>
<keyword evidence="5" id="KW-0808">Transferase</keyword>
<dbReference type="SUPFAM" id="SSF55604">
    <property type="entry name" value="Glucose permease domain IIB"/>
    <property type="match status" value="1"/>
</dbReference>
<evidence type="ECO:0000313" key="17">
    <source>
        <dbReference type="EMBL" id="PNL91555.1"/>
    </source>
</evidence>
<dbReference type="InterPro" id="IPR013013">
    <property type="entry name" value="PTS_EIIC_1"/>
</dbReference>
<dbReference type="InterPro" id="IPR050429">
    <property type="entry name" value="PTS_Glucose_EIICBA"/>
</dbReference>
<keyword evidence="7 13" id="KW-0812">Transmembrane</keyword>
<dbReference type="Pfam" id="PF00367">
    <property type="entry name" value="PTS_EIIB"/>
    <property type="match status" value="1"/>
</dbReference>
<evidence type="ECO:0000256" key="5">
    <source>
        <dbReference type="ARBA" id="ARBA00022679"/>
    </source>
</evidence>
<comment type="caution">
    <text evidence="17">The sequence shown here is derived from an EMBL/GenBank/DDBJ whole genome shotgun (WGS) entry which is preliminary data.</text>
</comment>
<dbReference type="InterPro" id="IPR003352">
    <property type="entry name" value="PTS_EIIC"/>
</dbReference>
<feature type="domain" description="PTS EIIC type-1" evidence="16">
    <location>
        <begin position="4"/>
        <end position="449"/>
    </location>
</feature>
<evidence type="ECO:0000256" key="12">
    <source>
        <dbReference type="SAM" id="MobiDB-lite"/>
    </source>
</evidence>
<evidence type="ECO:0000259" key="15">
    <source>
        <dbReference type="PROSITE" id="PS51098"/>
    </source>
</evidence>
<feature type="domain" description="PTS EIIB type-1" evidence="15">
    <location>
        <begin position="477"/>
        <end position="559"/>
    </location>
</feature>
<feature type="transmembrane region" description="Helical" evidence="13">
    <location>
        <begin position="179"/>
        <end position="202"/>
    </location>
</feature>
<dbReference type="RefSeq" id="WP_083068616.1">
    <property type="nucleotide sequence ID" value="NZ_NBTM02000001.1"/>
</dbReference>
<dbReference type="Gene3D" id="3.30.1360.60">
    <property type="entry name" value="Glucose permease domain IIB"/>
    <property type="match status" value="1"/>
</dbReference>
<evidence type="ECO:0000256" key="3">
    <source>
        <dbReference type="ARBA" id="ARBA00022475"/>
    </source>
</evidence>
<evidence type="ECO:0000313" key="18">
    <source>
        <dbReference type="Proteomes" id="UP000192813"/>
    </source>
</evidence>
<dbReference type="InterPro" id="IPR001127">
    <property type="entry name" value="PTS_EIIA_1_perm"/>
</dbReference>
<organism evidence="17 18">
    <name type="scientific">Aerococcus viridans</name>
    <dbReference type="NCBI Taxonomy" id="1377"/>
    <lineage>
        <taxon>Bacteria</taxon>
        <taxon>Bacillati</taxon>
        <taxon>Bacillota</taxon>
        <taxon>Bacilli</taxon>
        <taxon>Lactobacillales</taxon>
        <taxon>Aerococcaceae</taxon>
        <taxon>Aerococcus</taxon>
    </lineage>
</organism>
<dbReference type="Gene3D" id="2.70.70.10">
    <property type="entry name" value="Glucose Permease (Domain IIA)"/>
    <property type="match status" value="1"/>
</dbReference>
<accession>A0A2J9PMI8</accession>
<dbReference type="CDD" id="cd00212">
    <property type="entry name" value="PTS_IIB_glc"/>
    <property type="match status" value="1"/>
</dbReference>
<keyword evidence="3" id="KW-1003">Cell membrane</keyword>
<feature type="transmembrane region" description="Helical" evidence="13">
    <location>
        <begin position="415"/>
        <end position="437"/>
    </location>
</feature>
<keyword evidence="4" id="KW-0762">Sugar transport</keyword>
<dbReference type="SUPFAM" id="SSF51261">
    <property type="entry name" value="Duplicated hybrid motif"/>
    <property type="match status" value="1"/>
</dbReference>
<feature type="domain" description="PTS EIIA type-1" evidence="14">
    <location>
        <begin position="607"/>
        <end position="715"/>
    </location>
</feature>
<keyword evidence="2" id="KW-0813">Transport</keyword>
<dbReference type="InterPro" id="IPR001996">
    <property type="entry name" value="PTS_IIB_1"/>
</dbReference>
<evidence type="ECO:0000256" key="11">
    <source>
        <dbReference type="PROSITE-ProRule" id="PRU00421"/>
    </source>
</evidence>
<dbReference type="InterPro" id="IPR011300">
    <property type="entry name" value="PTS_IIBC"/>
</dbReference>
<evidence type="ECO:0000259" key="14">
    <source>
        <dbReference type="PROSITE" id="PS51093"/>
    </source>
</evidence>
<reference evidence="18" key="1">
    <citation type="submission" date="2017-12" db="EMBL/GenBank/DDBJ databases">
        <title>FDA dAtabase for Regulatory Grade micrObial Sequences (FDA-ARGOS): Supporting development and validation of Infectious Disease Dx tests.</title>
        <authorList>
            <person name="Hoffmann M."/>
            <person name="Allard M."/>
            <person name="Evans P."/>
            <person name="Brown E."/>
            <person name="Tallon L."/>
            <person name="Sadzewicz L."/>
            <person name="Sengamalay N."/>
            <person name="Ott S."/>
            <person name="Godinez A."/>
            <person name="Nagaraj S."/>
            <person name="Vavikolanu K."/>
            <person name="Aluvathingal J."/>
            <person name="Nadendla S."/>
            <person name="Sichtig H."/>
        </authorList>
    </citation>
    <scope>NUCLEOTIDE SEQUENCE [LARGE SCALE GENOMIC DNA]</scope>
    <source>
        <strain evidence="18">FDAARGOS_249</strain>
    </source>
</reference>
<gene>
    <name evidence="17" type="ORF">A6J77_004695</name>
</gene>
<feature type="active site" description="Phosphocysteine intermediate; for EIIB activity" evidence="11">
    <location>
        <position position="499"/>
    </location>
</feature>
<evidence type="ECO:0000256" key="2">
    <source>
        <dbReference type="ARBA" id="ARBA00022448"/>
    </source>
</evidence>
<feature type="region of interest" description="Disordered" evidence="12">
    <location>
        <begin position="563"/>
        <end position="585"/>
    </location>
</feature>
<evidence type="ECO:0000256" key="13">
    <source>
        <dbReference type="SAM" id="Phobius"/>
    </source>
</evidence>
<proteinExistence type="predicted"/>
<feature type="compositionally biased region" description="Polar residues" evidence="12">
    <location>
        <begin position="575"/>
        <end position="585"/>
    </location>
</feature>
<dbReference type="EMBL" id="NBTM02000001">
    <property type="protein sequence ID" value="PNL91555.1"/>
    <property type="molecule type" value="Genomic_DNA"/>
</dbReference>
<dbReference type="NCBIfam" id="TIGR02003">
    <property type="entry name" value="PTS-II-BC-unk1"/>
    <property type="match status" value="1"/>
</dbReference>
<dbReference type="GO" id="GO:0008982">
    <property type="term" value="F:protein-N(PI)-phosphohistidine-sugar phosphotransferase activity"/>
    <property type="evidence" value="ECO:0007669"/>
    <property type="project" value="InterPro"/>
</dbReference>
<keyword evidence="10 13" id="KW-0472">Membrane</keyword>
<dbReference type="PANTHER" id="PTHR30009:SF8">
    <property type="entry name" value="PTS SYSTEM, IIBC COMPONENT"/>
    <property type="match status" value="1"/>
</dbReference>
<sequence length="742" mass="79500">MKRLFTFEFWQQFGKALMVVIAVMPAAGLMISIGKTIPLFAENISFLVTTGGVLESIGWAIIGNLHLLFAIAIGGSWAKERAGGAFAAAVAFVLINRITGALFGVTAEMLADPAAVTSTVFGQTIPVNGYFTSVLEAPALNMGVFVGIISGFIGASAYNKYYNYRKLPEVLSFFNGKRFVPFVVIVWALATALGLAVVWPVIQSGINAFGQWIASSQDTAPILAPFIFGTLERLLLPFGLHHMLTIPINYTELGGTYEILTGAQAGAQVVGQDPLWLAWATDLANFNNAGDTQNYQYVLENWVPARFKVGQMIGSSGILMGLTYAMYRNVDQDKKDKYKPMFISAAAAVFLTGVTEPLEYMFIFIAMPLYVVYAVIQGAAFAMADVLNLRVHSFGTIEFLTRIPLSAQAGIMGDVINFILVTLVFGVLTYFIANFMIKKFKYATPGRLGNYEEGLGAEQADKATDGQTSAIASNASEQQIADVIYLLGGKENIDFVDACMTRLRVTVKDTEKVASDEYWKAAGAMGLMVRGTGVQAIYGPKSDILKSDINDLLDAGTAIPAPSDKVTGKTKVNKPANNTGKGTASGQKTAIFAPVSGQLLDISVVNDPVFSEKMMGDGYAVEPKEGATSAKVYAPVAGKIVSIFPSHHAIGIQTSNGLEVLVHMGIDTNNFDPEIFGLTIKVDQEVTAGQVIGEINLRAVEEAGKEKTVIVVVTNSDAIDRIDLSEADQQIDGGQKAGEILS</sequence>
<evidence type="ECO:0000256" key="6">
    <source>
        <dbReference type="ARBA" id="ARBA00022683"/>
    </source>
</evidence>
<dbReference type="GO" id="GO:0005886">
    <property type="term" value="C:plasma membrane"/>
    <property type="evidence" value="ECO:0007669"/>
    <property type="project" value="UniProtKB-SubCell"/>
</dbReference>
<keyword evidence="8" id="KW-0418">Kinase</keyword>
<dbReference type="GO" id="GO:0090563">
    <property type="term" value="F:protein-phosphocysteine-sugar phosphotransferase activity"/>
    <property type="evidence" value="ECO:0007669"/>
    <property type="project" value="TreeGrafter"/>
</dbReference>
<dbReference type="NCBIfam" id="TIGR00826">
    <property type="entry name" value="EIIB_glc"/>
    <property type="match status" value="1"/>
</dbReference>
<feature type="transmembrane region" description="Helical" evidence="13">
    <location>
        <begin position="309"/>
        <end position="326"/>
    </location>
</feature>
<keyword evidence="6" id="KW-0598">Phosphotransferase system</keyword>
<dbReference type="PROSITE" id="PS51093">
    <property type="entry name" value="PTS_EIIA_TYPE_1"/>
    <property type="match status" value="1"/>
</dbReference>
<feature type="transmembrane region" description="Helical" evidence="13">
    <location>
        <begin position="338"/>
        <end position="355"/>
    </location>
</feature>
<evidence type="ECO:0000259" key="16">
    <source>
        <dbReference type="PROSITE" id="PS51103"/>
    </source>
</evidence>
<evidence type="ECO:0000256" key="1">
    <source>
        <dbReference type="ARBA" id="ARBA00004651"/>
    </source>
</evidence>
<comment type="subcellular location">
    <subcellularLocation>
        <location evidence="1">Cell membrane</location>
        <topology evidence="1">Multi-pass membrane protein</topology>
    </subcellularLocation>
</comment>
<dbReference type="AlphaFoldDB" id="A0A2J9PMI8"/>
<dbReference type="InterPro" id="IPR018113">
    <property type="entry name" value="PTrfase_EIIB_Cys"/>
</dbReference>
<dbReference type="NCBIfam" id="TIGR00830">
    <property type="entry name" value="PTBA"/>
    <property type="match status" value="1"/>
</dbReference>
<feature type="transmembrane region" description="Helical" evidence="13">
    <location>
        <begin position="139"/>
        <end position="158"/>
    </location>
</feature>
<dbReference type="Pfam" id="PF02378">
    <property type="entry name" value="PTS_EIIC"/>
    <property type="match status" value="1"/>
</dbReference>
<feature type="transmembrane region" description="Helical" evidence="13">
    <location>
        <begin position="85"/>
        <end position="105"/>
    </location>
</feature>
<dbReference type="PROSITE" id="PS51098">
    <property type="entry name" value="PTS_EIIB_TYPE_1"/>
    <property type="match status" value="1"/>
</dbReference>
<dbReference type="GO" id="GO:0016301">
    <property type="term" value="F:kinase activity"/>
    <property type="evidence" value="ECO:0007669"/>
    <property type="project" value="UniProtKB-KW"/>
</dbReference>